<dbReference type="AlphaFoldDB" id="A0A1B3WDP0"/>
<accession>A0A1B3WDP0</accession>
<evidence type="ECO:0000313" key="4">
    <source>
        <dbReference type="Proteomes" id="UP000094757"/>
    </source>
</evidence>
<evidence type="ECO:0000259" key="2">
    <source>
        <dbReference type="SMART" id="SM00893"/>
    </source>
</evidence>
<dbReference type="InterPro" id="IPR014729">
    <property type="entry name" value="Rossmann-like_a/b/a_fold"/>
</dbReference>
<evidence type="ECO:0000313" key="3">
    <source>
        <dbReference type="EMBL" id="AOH39072.1"/>
    </source>
</evidence>
<dbReference type="STRING" id="39950.BCB69_03275"/>
<dbReference type="KEGG" id="dpn:BCB69_03275"/>
<evidence type="ECO:0000256" key="1">
    <source>
        <dbReference type="ARBA" id="ARBA00042002"/>
    </source>
</evidence>
<sequence length="263" mass="28575">MKFLVCIKQVVDSSKIEVDAATGRLNRNNANSILNPYDLYALEAALKLKEIHGGMVSVMTMGPPQAAAVLRQAASMGADELYLITDRVFGGADTLATCYTLVKAIEKIGPFDLILCGQESIDSNTAQVGPEMAAMLHIPNVSNAIGQLCIHDNLLTVERKMDNGTELVEMKLPGLITTSKGLNSPRYPSIKGILEKDEKEIHTITASDIDVDSNRIGLKGSPTQVKRVRPVVPIKKENIRVTKQTAEESAQILVEALQRIRAI</sequence>
<protein>
    <recommendedName>
        <fullName evidence="1">Electron transfer flavoprotein small subunit</fullName>
    </recommendedName>
</protein>
<dbReference type="GO" id="GO:0009055">
    <property type="term" value="F:electron transfer activity"/>
    <property type="evidence" value="ECO:0007669"/>
    <property type="project" value="InterPro"/>
</dbReference>
<dbReference type="Proteomes" id="UP000094757">
    <property type="component" value="Chromosome"/>
</dbReference>
<feature type="domain" description="Electron transfer flavoprotein alpha/beta-subunit N-terminal" evidence="2">
    <location>
        <begin position="22"/>
        <end position="213"/>
    </location>
</feature>
<dbReference type="SUPFAM" id="SSF52402">
    <property type="entry name" value="Adenine nucleotide alpha hydrolases-like"/>
    <property type="match status" value="1"/>
</dbReference>
<dbReference type="PANTHER" id="PTHR21294">
    <property type="entry name" value="ELECTRON TRANSFER FLAVOPROTEIN BETA-SUBUNIT"/>
    <property type="match status" value="1"/>
</dbReference>
<dbReference type="EMBL" id="CP017037">
    <property type="protein sequence ID" value="AOH39072.1"/>
    <property type="molecule type" value="Genomic_DNA"/>
</dbReference>
<dbReference type="Gene3D" id="3.40.50.620">
    <property type="entry name" value="HUPs"/>
    <property type="match status" value="1"/>
</dbReference>
<reference evidence="4" key="1">
    <citation type="submission" date="2016-08" db="EMBL/GenBank/DDBJ databases">
        <authorList>
            <person name="Holder M.E."/>
            <person name="Ajami N.J."/>
            <person name="Petrosino J.F."/>
        </authorList>
    </citation>
    <scope>NUCLEOTIDE SEQUENCE [LARGE SCALE GENOMIC DNA]</scope>
    <source>
        <strain evidence="4">F0677</strain>
    </source>
</reference>
<dbReference type="CDD" id="cd01714">
    <property type="entry name" value="ETF_beta"/>
    <property type="match status" value="1"/>
</dbReference>
<dbReference type="InterPro" id="IPR012255">
    <property type="entry name" value="ETF_b"/>
</dbReference>
<gene>
    <name evidence="3" type="ORF">BCB69_03275</name>
</gene>
<dbReference type="InterPro" id="IPR014730">
    <property type="entry name" value="ETF_a/b_N"/>
</dbReference>
<dbReference type="Pfam" id="PF01012">
    <property type="entry name" value="ETF"/>
    <property type="match status" value="1"/>
</dbReference>
<dbReference type="PANTHER" id="PTHR21294:SF17">
    <property type="entry name" value="PROTEIN FIXA"/>
    <property type="match status" value="1"/>
</dbReference>
<dbReference type="InterPro" id="IPR033948">
    <property type="entry name" value="ETF_beta_N"/>
</dbReference>
<organism evidence="3 4">
    <name type="scientific">Dialister pneumosintes</name>
    <dbReference type="NCBI Taxonomy" id="39950"/>
    <lineage>
        <taxon>Bacteria</taxon>
        <taxon>Bacillati</taxon>
        <taxon>Bacillota</taxon>
        <taxon>Negativicutes</taxon>
        <taxon>Veillonellales</taxon>
        <taxon>Veillonellaceae</taxon>
        <taxon>Dialister</taxon>
    </lineage>
</organism>
<dbReference type="RefSeq" id="WP_069176993.1">
    <property type="nucleotide sequence ID" value="NZ_CP017037.1"/>
</dbReference>
<dbReference type="PIRSF" id="PIRSF000090">
    <property type="entry name" value="Beta-ETF"/>
    <property type="match status" value="1"/>
</dbReference>
<proteinExistence type="predicted"/>
<dbReference type="SMART" id="SM00893">
    <property type="entry name" value="ETF"/>
    <property type="match status" value="1"/>
</dbReference>
<name>A0A1B3WDP0_9FIRM</name>